<evidence type="ECO:0000313" key="3">
    <source>
        <dbReference type="EMBL" id="GGG69304.1"/>
    </source>
</evidence>
<dbReference type="Gene3D" id="3.30.530.20">
    <property type="match status" value="1"/>
</dbReference>
<proteinExistence type="inferred from homology"/>
<evidence type="ECO:0000313" key="4">
    <source>
        <dbReference type="Proteomes" id="UP000600247"/>
    </source>
</evidence>
<dbReference type="Pfam" id="PF08327">
    <property type="entry name" value="AHSA1"/>
    <property type="match status" value="1"/>
</dbReference>
<evidence type="ECO:0000256" key="1">
    <source>
        <dbReference type="ARBA" id="ARBA00006817"/>
    </source>
</evidence>
<gene>
    <name evidence="3" type="ORF">GCM10010918_25570</name>
</gene>
<name>A0A917LZK4_9BACL</name>
<sequence>MITTLNGKYLLELHHVYNASKERVFLAWTKKEQLEQWWGLTGLTTTVELMDVTVGGKYRFHMAAPNGKVFTLEGRYVDIVQNEKLSFTWKWLNEGEDAEETVATINFVEKDNKTELVVTHSAFSTMQIAKRHNNNWNTCLEDGLLNYMN</sequence>
<organism evidence="3 4">
    <name type="scientific">Paenibacillus radicis</name>
    <name type="common">ex Gao et al. 2016</name>
    <dbReference type="NCBI Taxonomy" id="1737354"/>
    <lineage>
        <taxon>Bacteria</taxon>
        <taxon>Bacillati</taxon>
        <taxon>Bacillota</taxon>
        <taxon>Bacilli</taxon>
        <taxon>Bacillales</taxon>
        <taxon>Paenibacillaceae</taxon>
        <taxon>Paenibacillus</taxon>
    </lineage>
</organism>
<dbReference type="RefSeq" id="WP_188889565.1">
    <property type="nucleotide sequence ID" value="NZ_BMHY01000004.1"/>
</dbReference>
<comment type="similarity">
    <text evidence="1">Belongs to the AHA1 family.</text>
</comment>
<accession>A0A917LZK4</accession>
<dbReference type="SUPFAM" id="SSF55961">
    <property type="entry name" value="Bet v1-like"/>
    <property type="match status" value="1"/>
</dbReference>
<dbReference type="EMBL" id="BMHY01000004">
    <property type="protein sequence ID" value="GGG69304.1"/>
    <property type="molecule type" value="Genomic_DNA"/>
</dbReference>
<keyword evidence="4" id="KW-1185">Reference proteome</keyword>
<dbReference type="AlphaFoldDB" id="A0A917LZK4"/>
<comment type="caution">
    <text evidence="3">The sequence shown here is derived from an EMBL/GenBank/DDBJ whole genome shotgun (WGS) entry which is preliminary data.</text>
</comment>
<dbReference type="InterPro" id="IPR013538">
    <property type="entry name" value="ASHA1/2-like_C"/>
</dbReference>
<evidence type="ECO:0000259" key="2">
    <source>
        <dbReference type="Pfam" id="PF08327"/>
    </source>
</evidence>
<reference evidence="3 4" key="1">
    <citation type="journal article" date="2014" name="Int. J. Syst. Evol. Microbiol.">
        <title>Complete genome sequence of Corynebacterium casei LMG S-19264T (=DSM 44701T), isolated from a smear-ripened cheese.</title>
        <authorList>
            <consortium name="US DOE Joint Genome Institute (JGI-PGF)"/>
            <person name="Walter F."/>
            <person name="Albersmeier A."/>
            <person name="Kalinowski J."/>
            <person name="Ruckert C."/>
        </authorList>
    </citation>
    <scope>NUCLEOTIDE SEQUENCE [LARGE SCALE GENOMIC DNA]</scope>
    <source>
        <strain evidence="3 4">CGMCC 1.15286</strain>
    </source>
</reference>
<dbReference type="Proteomes" id="UP000600247">
    <property type="component" value="Unassembled WGS sequence"/>
</dbReference>
<dbReference type="CDD" id="cd07814">
    <property type="entry name" value="SRPBCC_CalC_Aha1-like"/>
    <property type="match status" value="1"/>
</dbReference>
<protein>
    <recommendedName>
        <fullName evidence="2">Activator of Hsp90 ATPase homologue 1/2-like C-terminal domain-containing protein</fullName>
    </recommendedName>
</protein>
<feature type="domain" description="Activator of Hsp90 ATPase homologue 1/2-like C-terminal" evidence="2">
    <location>
        <begin position="18"/>
        <end position="147"/>
    </location>
</feature>
<dbReference type="InterPro" id="IPR023393">
    <property type="entry name" value="START-like_dom_sf"/>
</dbReference>